<dbReference type="Pfam" id="PF13817">
    <property type="entry name" value="DDE_Tnp_IS66_C"/>
    <property type="match status" value="1"/>
</dbReference>
<dbReference type="InterPro" id="IPR039552">
    <property type="entry name" value="IS66_C"/>
</dbReference>
<dbReference type="PANTHER" id="PTHR33678:SF1">
    <property type="entry name" value="BLL1576 PROTEIN"/>
    <property type="match status" value="1"/>
</dbReference>
<evidence type="ECO:0000259" key="1">
    <source>
        <dbReference type="Pfam" id="PF03050"/>
    </source>
</evidence>
<keyword evidence="4" id="KW-1185">Reference proteome</keyword>
<dbReference type="Pfam" id="PF03050">
    <property type="entry name" value="DDE_Tnp_IS66"/>
    <property type="match status" value="1"/>
</dbReference>
<accession>A0A1Q9ATZ9</accession>
<dbReference type="InterPro" id="IPR052344">
    <property type="entry name" value="Transposase-related"/>
</dbReference>
<gene>
    <name evidence="3" type="ORF">BJF93_23050</name>
</gene>
<feature type="domain" description="Transposase IS66 central" evidence="1">
    <location>
        <begin position="6"/>
        <end position="69"/>
    </location>
</feature>
<protein>
    <recommendedName>
        <fullName evidence="5">Transposase</fullName>
    </recommendedName>
</protein>
<feature type="domain" description="Transposase IS66 C-terminal" evidence="2">
    <location>
        <begin position="76"/>
        <end position="113"/>
    </location>
</feature>
<sequence>MGGKSLTQLPGRSELAKALRYMLAPWPALTRAFDDGRIALNNNAAERALHGVAVGRKNYLFAGSDLGAERAAAFYTLIVTAKLNRLDPEAYLRDVLTRIADHPAKRLADLLPWNWTSSPAAARPAGPSPSGYEACEGGVRVLAYFGV</sequence>
<name>A0A1Q9ATZ9_9HYPH</name>
<dbReference type="PANTHER" id="PTHR33678">
    <property type="entry name" value="BLL1576 PROTEIN"/>
    <property type="match status" value="1"/>
</dbReference>
<evidence type="ECO:0000313" key="4">
    <source>
        <dbReference type="Proteomes" id="UP000186364"/>
    </source>
</evidence>
<evidence type="ECO:0008006" key="5">
    <source>
        <dbReference type="Google" id="ProtNLM"/>
    </source>
</evidence>
<proteinExistence type="predicted"/>
<reference evidence="3 4" key="1">
    <citation type="submission" date="2016-09" db="EMBL/GenBank/DDBJ databases">
        <title>Rhizobium sp. nov., a novel species isolated from the rice rhizosphere.</title>
        <authorList>
            <person name="Zhao J."/>
            <person name="Zhang X."/>
        </authorList>
    </citation>
    <scope>NUCLEOTIDE SEQUENCE [LARGE SCALE GENOMIC DNA]</scope>
    <source>
        <strain evidence="3 4">1.7048</strain>
    </source>
</reference>
<dbReference type="AlphaFoldDB" id="A0A1Q9ATZ9"/>
<organism evidence="3 4">
    <name type="scientific">Xaviernesmea oryzae</name>
    <dbReference type="NCBI Taxonomy" id="464029"/>
    <lineage>
        <taxon>Bacteria</taxon>
        <taxon>Pseudomonadati</taxon>
        <taxon>Pseudomonadota</taxon>
        <taxon>Alphaproteobacteria</taxon>
        <taxon>Hyphomicrobiales</taxon>
        <taxon>Rhizobiaceae</taxon>
        <taxon>Rhizobium/Agrobacterium group</taxon>
        <taxon>Xaviernesmea</taxon>
    </lineage>
</organism>
<comment type="caution">
    <text evidence="3">The sequence shown here is derived from an EMBL/GenBank/DDBJ whole genome shotgun (WGS) entry which is preliminary data.</text>
</comment>
<dbReference type="Proteomes" id="UP000186364">
    <property type="component" value="Unassembled WGS sequence"/>
</dbReference>
<evidence type="ECO:0000259" key="2">
    <source>
        <dbReference type="Pfam" id="PF13817"/>
    </source>
</evidence>
<dbReference type="EMBL" id="MKIP01000054">
    <property type="protein sequence ID" value="OLP58907.1"/>
    <property type="molecule type" value="Genomic_DNA"/>
</dbReference>
<dbReference type="InterPro" id="IPR004291">
    <property type="entry name" value="Transposase_IS66_central"/>
</dbReference>
<evidence type="ECO:0000313" key="3">
    <source>
        <dbReference type="EMBL" id="OLP58907.1"/>
    </source>
</evidence>